<feature type="domain" description="KA1" evidence="3">
    <location>
        <begin position="69"/>
        <end position="124"/>
    </location>
</feature>
<feature type="region of interest" description="Disordered" evidence="2">
    <location>
        <begin position="388"/>
        <end position="412"/>
    </location>
</feature>
<feature type="compositionally biased region" description="Basic and acidic residues" evidence="2">
    <location>
        <begin position="1"/>
        <end position="17"/>
    </location>
</feature>
<accession>A0A914D018</accession>
<dbReference type="Proteomes" id="UP000887540">
    <property type="component" value="Unplaced"/>
</dbReference>
<reference evidence="5" key="1">
    <citation type="submission" date="2022-11" db="UniProtKB">
        <authorList>
            <consortium name="WormBaseParasite"/>
        </authorList>
    </citation>
    <scope>IDENTIFICATION</scope>
</reference>
<sequence>MLQKKDSEDDYAQVEKKSRPKSVVYLDPGDIAPKPKLKAKTKSTKSVSSRDTSASDRSNYAMEEDLQCLNEENSLLRNEIQVLKTRNNRLIDQLREKSMQLSRLQGKSNEVETQLEALLKKSQLNEALDRLCLNERLTIGSRAVMETVEERLREFEEKLQNIKSEALKNQQLTINSTIREQNTYQACLEQVERLQRENFSILQLNTTELASQDKFIRQKLDLMPSYDALYSFTMGIVRKLGQLRNSHIEKSNQVIQAELELMHAQSSLMIAHAQIERFRIQLKLMQKQHMRRPISYHGEDLLENLVKPELNFYLPLQLHGSKTEHQRKCKNSNLDNLVESNEQNIETEFLRLFDYARCLSKICEDHPPSRSKPLERAEHQVIIYRNGRSTVSPTNSPLMENKHQSSNPQNFPMKNVRLVGLKEKESASRRPISLVETKERPFSGNIRRFGEHFNKVNAEDLASQTSNIK</sequence>
<evidence type="ECO:0000313" key="5">
    <source>
        <dbReference type="WBParaSite" id="ACRNAN_scaffold16284.g25849.t1"/>
    </source>
</evidence>
<feature type="coiled-coil region" evidence="1">
    <location>
        <begin position="145"/>
        <end position="172"/>
    </location>
</feature>
<name>A0A914D018_9BILA</name>
<evidence type="ECO:0000259" key="3">
    <source>
        <dbReference type="PROSITE" id="PS50032"/>
    </source>
</evidence>
<evidence type="ECO:0000313" key="4">
    <source>
        <dbReference type="Proteomes" id="UP000887540"/>
    </source>
</evidence>
<protein>
    <submittedName>
        <fullName evidence="5">KA1 domain-containing protein</fullName>
    </submittedName>
</protein>
<evidence type="ECO:0000256" key="1">
    <source>
        <dbReference type="SAM" id="Coils"/>
    </source>
</evidence>
<feature type="compositionally biased region" description="Low complexity" evidence="2">
    <location>
        <begin position="44"/>
        <end position="58"/>
    </location>
</feature>
<dbReference type="InterPro" id="IPR001772">
    <property type="entry name" value="KA1_dom"/>
</dbReference>
<dbReference type="WBParaSite" id="ACRNAN_scaffold16284.g25849.t1">
    <property type="protein sequence ID" value="ACRNAN_scaffold16284.g25849.t1"/>
    <property type="gene ID" value="ACRNAN_scaffold16284.g25849"/>
</dbReference>
<keyword evidence="4" id="KW-1185">Reference proteome</keyword>
<proteinExistence type="predicted"/>
<feature type="coiled-coil region" evidence="1">
    <location>
        <begin position="59"/>
        <end position="121"/>
    </location>
</feature>
<keyword evidence="1" id="KW-0175">Coiled coil</keyword>
<evidence type="ECO:0000256" key="2">
    <source>
        <dbReference type="SAM" id="MobiDB-lite"/>
    </source>
</evidence>
<feature type="region of interest" description="Disordered" evidence="2">
    <location>
        <begin position="1"/>
        <end position="59"/>
    </location>
</feature>
<dbReference type="PROSITE" id="PS50032">
    <property type="entry name" value="KA1"/>
    <property type="match status" value="1"/>
</dbReference>
<organism evidence="4 5">
    <name type="scientific">Acrobeloides nanus</name>
    <dbReference type="NCBI Taxonomy" id="290746"/>
    <lineage>
        <taxon>Eukaryota</taxon>
        <taxon>Metazoa</taxon>
        <taxon>Ecdysozoa</taxon>
        <taxon>Nematoda</taxon>
        <taxon>Chromadorea</taxon>
        <taxon>Rhabditida</taxon>
        <taxon>Tylenchina</taxon>
        <taxon>Cephalobomorpha</taxon>
        <taxon>Cephaloboidea</taxon>
        <taxon>Cephalobidae</taxon>
        <taxon>Acrobeloides</taxon>
    </lineage>
</organism>
<dbReference type="AlphaFoldDB" id="A0A914D018"/>